<accession>A0ACC2NLP0</accession>
<dbReference type="Proteomes" id="UP001239111">
    <property type="component" value="Chromosome 3"/>
</dbReference>
<sequence>MMKEDESRLRTVDKYEEDSKLNKDPSETGLNGCSSFNDIGDSHVIRNACLDLMHDLNEGISNVEMSKIPLLYLCDEEQRKFTIDYLNARMSTLDFGFESGNVPPKISLDYLKKNEKFRMSTSEMVFLLAISAFWLAMIFQEMTKNMGSI</sequence>
<reference evidence="1" key="1">
    <citation type="submission" date="2023-04" db="EMBL/GenBank/DDBJ databases">
        <title>A chromosome-level genome assembly of the parasitoid wasp Eretmocerus hayati.</title>
        <authorList>
            <person name="Zhong Y."/>
            <person name="Liu S."/>
            <person name="Liu Y."/>
        </authorList>
    </citation>
    <scope>NUCLEOTIDE SEQUENCE</scope>
    <source>
        <strain evidence="1">ZJU_SS_LIU_2023</strain>
    </source>
</reference>
<evidence type="ECO:0000313" key="2">
    <source>
        <dbReference type="Proteomes" id="UP001239111"/>
    </source>
</evidence>
<dbReference type="EMBL" id="CM056743">
    <property type="protein sequence ID" value="KAJ8672032.1"/>
    <property type="molecule type" value="Genomic_DNA"/>
</dbReference>
<comment type="caution">
    <text evidence="1">The sequence shown here is derived from an EMBL/GenBank/DDBJ whole genome shotgun (WGS) entry which is preliminary data.</text>
</comment>
<name>A0ACC2NLP0_9HYME</name>
<keyword evidence="2" id="KW-1185">Reference proteome</keyword>
<proteinExistence type="predicted"/>
<gene>
    <name evidence="1" type="ORF">QAD02_003291</name>
</gene>
<organism evidence="1 2">
    <name type="scientific">Eretmocerus hayati</name>
    <dbReference type="NCBI Taxonomy" id="131215"/>
    <lineage>
        <taxon>Eukaryota</taxon>
        <taxon>Metazoa</taxon>
        <taxon>Ecdysozoa</taxon>
        <taxon>Arthropoda</taxon>
        <taxon>Hexapoda</taxon>
        <taxon>Insecta</taxon>
        <taxon>Pterygota</taxon>
        <taxon>Neoptera</taxon>
        <taxon>Endopterygota</taxon>
        <taxon>Hymenoptera</taxon>
        <taxon>Apocrita</taxon>
        <taxon>Proctotrupomorpha</taxon>
        <taxon>Chalcidoidea</taxon>
        <taxon>Aphelinidae</taxon>
        <taxon>Aphelininae</taxon>
        <taxon>Eretmocerus</taxon>
    </lineage>
</organism>
<protein>
    <submittedName>
        <fullName evidence="1">Uncharacterized protein</fullName>
    </submittedName>
</protein>
<evidence type="ECO:0000313" key="1">
    <source>
        <dbReference type="EMBL" id="KAJ8672032.1"/>
    </source>
</evidence>